<feature type="region of interest" description="Disordered" evidence="1">
    <location>
        <begin position="1"/>
        <end position="34"/>
    </location>
</feature>
<dbReference type="AlphaFoldDB" id="M5EPV0"/>
<organism evidence="2 3">
    <name type="scientific">Mesorhizobium metallidurans STM 2683</name>
    <dbReference type="NCBI Taxonomy" id="1297569"/>
    <lineage>
        <taxon>Bacteria</taxon>
        <taxon>Pseudomonadati</taxon>
        <taxon>Pseudomonadota</taxon>
        <taxon>Alphaproteobacteria</taxon>
        <taxon>Hyphomicrobiales</taxon>
        <taxon>Phyllobacteriaceae</taxon>
        <taxon>Mesorhizobium</taxon>
    </lineage>
</organism>
<reference evidence="2 3" key="1">
    <citation type="submission" date="2013-02" db="EMBL/GenBank/DDBJ databases">
        <authorList>
            <person name="Genoscope - CEA"/>
        </authorList>
    </citation>
    <scope>NUCLEOTIDE SEQUENCE [LARGE SCALE GENOMIC DNA]</scope>
    <source>
        <strain evidence="2 3">STM 2683</strain>
    </source>
</reference>
<accession>M5EPV0</accession>
<gene>
    <name evidence="2" type="ORF">MESS2_280045</name>
</gene>
<keyword evidence="3" id="KW-1185">Reference proteome</keyword>
<feature type="compositionally biased region" description="Polar residues" evidence="1">
    <location>
        <begin position="17"/>
        <end position="26"/>
    </location>
</feature>
<protein>
    <submittedName>
        <fullName evidence="2">Uncharacterized protein</fullName>
    </submittedName>
</protein>
<dbReference type="EMBL" id="CAUM01000093">
    <property type="protein sequence ID" value="CCV06163.1"/>
    <property type="molecule type" value="Genomic_DNA"/>
</dbReference>
<evidence type="ECO:0000313" key="2">
    <source>
        <dbReference type="EMBL" id="CCV06163.1"/>
    </source>
</evidence>
<proteinExistence type="predicted"/>
<name>M5EPV0_9HYPH</name>
<dbReference type="STRING" id="1297569.MESS2_280045"/>
<evidence type="ECO:0000256" key="1">
    <source>
        <dbReference type="SAM" id="MobiDB-lite"/>
    </source>
</evidence>
<comment type="caution">
    <text evidence="2">The sequence shown here is derived from an EMBL/GenBank/DDBJ whole genome shotgun (WGS) entry which is preliminary data.</text>
</comment>
<sequence length="80" mass="8846">MRAAFRTSLATLRRASTEQNTRQSGEVNDRIGPMGGWRRVGVLNRAALRLGQNPDNPTRVFSVLRFPGGGHPLNRDAQSM</sequence>
<dbReference type="Proteomes" id="UP000012062">
    <property type="component" value="Unassembled WGS sequence"/>
</dbReference>
<evidence type="ECO:0000313" key="3">
    <source>
        <dbReference type="Proteomes" id="UP000012062"/>
    </source>
</evidence>